<dbReference type="CDD" id="cd00761">
    <property type="entry name" value="Glyco_tranf_GTA_type"/>
    <property type="match status" value="1"/>
</dbReference>
<organism evidence="2 3">
    <name type="scientific">Hymenobacter mucosus</name>
    <dbReference type="NCBI Taxonomy" id="1411120"/>
    <lineage>
        <taxon>Bacteria</taxon>
        <taxon>Pseudomonadati</taxon>
        <taxon>Bacteroidota</taxon>
        <taxon>Cytophagia</taxon>
        <taxon>Cytophagales</taxon>
        <taxon>Hymenobacteraceae</taxon>
        <taxon>Hymenobacter</taxon>
    </lineage>
</organism>
<dbReference type="InterPro" id="IPR001173">
    <property type="entry name" value="Glyco_trans_2-like"/>
</dbReference>
<dbReference type="RefSeq" id="WP_089331524.1">
    <property type="nucleotide sequence ID" value="NZ_FZNS01000001.1"/>
</dbReference>
<accession>A0A238VF98</accession>
<dbReference type="Pfam" id="PF00535">
    <property type="entry name" value="Glycos_transf_2"/>
    <property type="match status" value="1"/>
</dbReference>
<dbReference type="GO" id="GO:0016740">
    <property type="term" value="F:transferase activity"/>
    <property type="evidence" value="ECO:0007669"/>
    <property type="project" value="UniProtKB-KW"/>
</dbReference>
<dbReference type="PANTHER" id="PTHR43685">
    <property type="entry name" value="GLYCOSYLTRANSFERASE"/>
    <property type="match status" value="1"/>
</dbReference>
<dbReference type="PANTHER" id="PTHR43685:SF11">
    <property type="entry name" value="GLYCOSYLTRANSFERASE TAGX-RELATED"/>
    <property type="match status" value="1"/>
</dbReference>
<evidence type="ECO:0000313" key="2">
    <source>
        <dbReference type="EMBL" id="SNR32189.1"/>
    </source>
</evidence>
<feature type="domain" description="Glycosyltransferase 2-like" evidence="1">
    <location>
        <begin position="20"/>
        <end position="171"/>
    </location>
</feature>
<dbReference type="InterPro" id="IPR050834">
    <property type="entry name" value="Glycosyltransf_2"/>
</dbReference>
<dbReference type="SUPFAM" id="SSF53448">
    <property type="entry name" value="Nucleotide-diphospho-sugar transferases"/>
    <property type="match status" value="1"/>
</dbReference>
<keyword evidence="3" id="KW-1185">Reference proteome</keyword>
<dbReference type="EMBL" id="FZNS01000001">
    <property type="protein sequence ID" value="SNR32189.1"/>
    <property type="molecule type" value="Genomic_DNA"/>
</dbReference>
<sequence length="316" mass="35831">MANASASSCSSPAAGLPLVSIVATCHNHAPFLRHALNSILAQTYPQVEVILIDNGSTDCSPNILQEYAAQQPHWQLHLLPENIGLCRAFNLGYRQSAGEYLVDFATDDVLLPSRLTQQVALFQQLPAHYGVLYSDAELIDEQGSHLRFHIRREGNRLHPQPASGEVFAEVLRRYFISTPTMLMRRATLDALGGYDETLYYEDFDFWVRAARDWHFQFLDAVTTQKRKHPQAMSRTAYRPGDPHLDSTLATCRKALALCRTAAECEALAVRLRWEMRQCVRHGNHQHAVQLADLLSQTRHLSALDQLLARWSRWRCS</sequence>
<dbReference type="Proteomes" id="UP000198310">
    <property type="component" value="Unassembled WGS sequence"/>
</dbReference>
<protein>
    <submittedName>
        <fullName evidence="2">Glycosyl transferase family 2</fullName>
    </submittedName>
</protein>
<dbReference type="AlphaFoldDB" id="A0A238VF98"/>
<reference evidence="3" key="1">
    <citation type="submission" date="2017-06" db="EMBL/GenBank/DDBJ databases">
        <authorList>
            <person name="Varghese N."/>
            <person name="Submissions S."/>
        </authorList>
    </citation>
    <scope>NUCLEOTIDE SEQUENCE [LARGE SCALE GENOMIC DNA]</scope>
    <source>
        <strain evidence="3">DSM 28041</strain>
    </source>
</reference>
<name>A0A238VF98_9BACT</name>
<evidence type="ECO:0000313" key="3">
    <source>
        <dbReference type="Proteomes" id="UP000198310"/>
    </source>
</evidence>
<dbReference type="InterPro" id="IPR029044">
    <property type="entry name" value="Nucleotide-diphossugar_trans"/>
</dbReference>
<keyword evidence="2" id="KW-0808">Transferase</keyword>
<dbReference type="Gene3D" id="3.90.550.10">
    <property type="entry name" value="Spore Coat Polysaccharide Biosynthesis Protein SpsA, Chain A"/>
    <property type="match status" value="1"/>
</dbReference>
<evidence type="ECO:0000259" key="1">
    <source>
        <dbReference type="Pfam" id="PF00535"/>
    </source>
</evidence>
<proteinExistence type="predicted"/>
<gene>
    <name evidence="2" type="ORF">SAMN06269173_101476</name>
</gene>